<dbReference type="CDD" id="cd17921">
    <property type="entry name" value="DEXHc_Ski2"/>
    <property type="match status" value="1"/>
</dbReference>
<dbReference type="SUPFAM" id="SSF52540">
    <property type="entry name" value="P-loop containing nucleoside triphosphate hydrolases"/>
    <property type="match status" value="1"/>
</dbReference>
<dbReference type="Pfam" id="PF00270">
    <property type="entry name" value="DEAD"/>
    <property type="match status" value="1"/>
</dbReference>
<dbReference type="GO" id="GO:0004386">
    <property type="term" value="F:helicase activity"/>
    <property type="evidence" value="ECO:0007669"/>
    <property type="project" value="UniProtKB-KW"/>
</dbReference>
<dbReference type="InterPro" id="IPR011545">
    <property type="entry name" value="DEAD/DEAH_box_helicase_dom"/>
</dbReference>
<proteinExistence type="predicted"/>
<dbReference type="PANTHER" id="PTHR47961:SF1">
    <property type="entry name" value="ATP-DEPENDENT HELICASE MJ1401-RELATED"/>
    <property type="match status" value="1"/>
</dbReference>
<dbReference type="SMART" id="SM00487">
    <property type="entry name" value="DEXDc"/>
    <property type="match status" value="1"/>
</dbReference>
<dbReference type="InterPro" id="IPR027417">
    <property type="entry name" value="P-loop_NTPase"/>
</dbReference>
<evidence type="ECO:0000313" key="7">
    <source>
        <dbReference type="EMBL" id="MDO7846286.1"/>
    </source>
</evidence>
<dbReference type="SUPFAM" id="SSF158702">
    <property type="entry name" value="Sec63 N-terminal domain-like"/>
    <property type="match status" value="1"/>
</dbReference>
<dbReference type="EMBL" id="JAUQSX010000003">
    <property type="protein sequence ID" value="MDO7846286.1"/>
    <property type="molecule type" value="Genomic_DNA"/>
</dbReference>
<evidence type="ECO:0000256" key="1">
    <source>
        <dbReference type="ARBA" id="ARBA00022741"/>
    </source>
</evidence>
<dbReference type="PROSITE" id="PS51192">
    <property type="entry name" value="HELICASE_ATP_BIND_1"/>
    <property type="match status" value="1"/>
</dbReference>
<dbReference type="InterPro" id="IPR050474">
    <property type="entry name" value="Hel308_SKI2-like"/>
</dbReference>
<name>A0ABT9A8X1_9BACT</name>
<dbReference type="SMART" id="SM00490">
    <property type="entry name" value="HELICc"/>
    <property type="match status" value="1"/>
</dbReference>
<comment type="caution">
    <text evidence="7">The sequence shown here is derived from an EMBL/GenBank/DDBJ whole genome shotgun (WGS) entry which is preliminary data.</text>
</comment>
<dbReference type="InterPro" id="IPR014001">
    <property type="entry name" value="Helicase_ATP-bd"/>
</dbReference>
<evidence type="ECO:0000256" key="4">
    <source>
        <dbReference type="ARBA" id="ARBA00022840"/>
    </source>
</evidence>
<dbReference type="Pfam" id="PF00656">
    <property type="entry name" value="Peptidase_C14"/>
    <property type="match status" value="1"/>
</dbReference>
<evidence type="ECO:0000313" key="8">
    <source>
        <dbReference type="Proteomes" id="UP001167796"/>
    </source>
</evidence>
<dbReference type="Gene3D" id="3.40.50.1460">
    <property type="match status" value="1"/>
</dbReference>
<keyword evidence="8" id="KW-1185">Reference proteome</keyword>
<gene>
    <name evidence="7" type="ORF">Q5H92_07960</name>
</gene>
<dbReference type="PROSITE" id="PS51194">
    <property type="entry name" value="HELICASE_CTER"/>
    <property type="match status" value="1"/>
</dbReference>
<evidence type="ECO:0000256" key="2">
    <source>
        <dbReference type="ARBA" id="ARBA00022801"/>
    </source>
</evidence>
<dbReference type="Pfam" id="PF00271">
    <property type="entry name" value="Helicase_C"/>
    <property type="match status" value="1"/>
</dbReference>
<dbReference type="Gene3D" id="3.40.50.300">
    <property type="entry name" value="P-loop containing nucleotide triphosphate hydrolases"/>
    <property type="match status" value="2"/>
</dbReference>
<reference evidence="7" key="1">
    <citation type="submission" date="2023-07" db="EMBL/GenBank/DDBJ databases">
        <authorList>
            <person name="Kim M.K."/>
        </authorList>
    </citation>
    <scope>NUCLEOTIDE SEQUENCE</scope>
    <source>
        <strain evidence="7">M29</strain>
    </source>
</reference>
<dbReference type="InterPro" id="IPR001650">
    <property type="entry name" value="Helicase_C-like"/>
</dbReference>
<feature type="domain" description="Helicase C-terminal" evidence="6">
    <location>
        <begin position="521"/>
        <end position="714"/>
    </location>
</feature>
<keyword evidence="1" id="KW-0547">Nucleotide-binding</keyword>
<accession>A0ABT9A8X1</accession>
<organism evidence="7 8">
    <name type="scientific">Hymenobacter mellowenesis</name>
    <dbReference type="NCBI Taxonomy" id="3063995"/>
    <lineage>
        <taxon>Bacteria</taxon>
        <taxon>Pseudomonadati</taxon>
        <taxon>Bacteroidota</taxon>
        <taxon>Cytophagia</taxon>
        <taxon>Cytophagales</taxon>
        <taxon>Hymenobacteraceae</taxon>
        <taxon>Hymenobacter</taxon>
    </lineage>
</organism>
<feature type="domain" description="Helicase ATP-binding" evidence="5">
    <location>
        <begin position="295"/>
        <end position="468"/>
    </location>
</feature>
<keyword evidence="3 7" id="KW-0347">Helicase</keyword>
<dbReference type="PANTHER" id="PTHR47961">
    <property type="entry name" value="DNA POLYMERASE THETA, PUTATIVE (AFU_ORTHOLOGUE AFUA_1G05260)-RELATED"/>
    <property type="match status" value="1"/>
</dbReference>
<sequence>MPTPRLLAGFIGINRHLDRDISDLSCARRDATALWALWQDTLPNTDPALLVDEDATQARIEELLSQTLDAATEVDTVLLAFSGHGTHSHRIVTHDTDLLNLVDTTISMASLAERFRNSRARHILLVLDCCFSGGASAKVIEDGVQSRGTGFSLENNFAGRGRVLLAAANVDEEAWEAAGHGLLTAALSEALQAAAGPVEVGGLLAEVTGRVRAEAQRLGLTQTPKWVGDFEGGFVIPALHAGQHYYKAFPEQTGLQVSPAIADLAGFGLPEEVLQVWTQQFPQGLNELQLAAVNDYHVLNGESLLVVAPTSSGKTFIGELAAVKAATNSQRAVFLVPYKALANEKFEQFSALYGDTLGLRVIRCTGDFQDATNAFVRGKYDIALLTYEMFLNLVVRSQGTLSRIGVVVIDEAQFITDPGRGISVELLLTYILSARERGITPQLVALSAVIGNTNGFEHWLRCQALISTKRPVPLEEGVIDRTGLFEYVDPETGMSQTRQMLPPHVVVTRREKPSAQDVIVPLAQALLSSEPTAKLIVFRNMRGKAEGVAGYLAKDLGLPEATELIDALPAQDRSSTSARLRDCLRGGTAFHNTNLAREEREVVERAFRAPHGKVRVLGATTTLAAGINTPASAVILGETEFVGEDQRPFTIAEYKNMVGRAGRLGYNERGQSFIVASTPMERKQLFQRYVLGRPEALHSSFASGNLATWVLRLLAQIPQVRRKEVATLLANTYGGYVAGRNNPDWRTQMDANVENIIFDLIRLGIAEQEGPVLQLTLVGFACANSSLSFDSIARLLTLNKSQGMGALSLERLLALTQVLPEMDDTYTPMLRNGNKEKTWPFHATHRIGNDLVQLYQRFLPDPLSYQRRAKRALVVADWIEGMPMETLEQTYSNSPNAVFSGMSPGDVRRIAEATRYHFRSVVPIMQALHPELLLDDEDLNIISTRLEVGLPVDALPLLKIPTLTRGEILLFAQHGVTDAGTPWVEVEPVAQALFGADRCQILVDHWPH</sequence>
<evidence type="ECO:0000259" key="6">
    <source>
        <dbReference type="PROSITE" id="PS51194"/>
    </source>
</evidence>
<dbReference type="SUPFAM" id="SSF52129">
    <property type="entry name" value="Caspase-like"/>
    <property type="match status" value="1"/>
</dbReference>
<protein>
    <submittedName>
        <fullName evidence="7">DEAD/DEAH box helicase</fullName>
    </submittedName>
</protein>
<dbReference type="Proteomes" id="UP001167796">
    <property type="component" value="Unassembled WGS sequence"/>
</dbReference>
<evidence type="ECO:0000256" key="3">
    <source>
        <dbReference type="ARBA" id="ARBA00022806"/>
    </source>
</evidence>
<keyword evidence="4" id="KW-0067">ATP-binding</keyword>
<evidence type="ECO:0000259" key="5">
    <source>
        <dbReference type="PROSITE" id="PS51192"/>
    </source>
</evidence>
<dbReference type="Gene3D" id="1.10.3380.20">
    <property type="match status" value="1"/>
</dbReference>
<dbReference type="RefSeq" id="WP_305010975.1">
    <property type="nucleotide sequence ID" value="NZ_JAUQSX010000003.1"/>
</dbReference>
<keyword evidence="2" id="KW-0378">Hydrolase</keyword>
<dbReference type="InterPro" id="IPR029030">
    <property type="entry name" value="Caspase-like_dom_sf"/>
</dbReference>
<dbReference type="InterPro" id="IPR011600">
    <property type="entry name" value="Pept_C14_caspase"/>
</dbReference>